<dbReference type="InterPro" id="IPR024072">
    <property type="entry name" value="DHFR-like_dom_sf"/>
</dbReference>
<dbReference type="PANTHER" id="PTHR38011">
    <property type="entry name" value="DIHYDROFOLATE REDUCTASE FAMILY PROTEIN (AFU_ORTHOLOGUE AFUA_8G06820)"/>
    <property type="match status" value="1"/>
</dbReference>
<dbReference type="EMBL" id="CP024087">
    <property type="protein sequence ID" value="AYF27397.1"/>
    <property type="molecule type" value="Genomic_DNA"/>
</dbReference>
<name>A0A386WGE2_9ACTN</name>
<dbReference type="RefSeq" id="WP_120569715.1">
    <property type="nucleotide sequence ID" value="NZ_CP024087.1"/>
</dbReference>
<dbReference type="Pfam" id="PF01872">
    <property type="entry name" value="RibD_C"/>
    <property type="match status" value="1"/>
</dbReference>
<dbReference type="GO" id="GO:0009231">
    <property type="term" value="P:riboflavin biosynthetic process"/>
    <property type="evidence" value="ECO:0007669"/>
    <property type="project" value="InterPro"/>
</dbReference>
<proteinExistence type="predicted"/>
<dbReference type="AlphaFoldDB" id="A0A386WGE2"/>
<sequence>MSTSEARGRVRAFVTVSLDGYVTGPDDQAGQGLGVGGERLHHWVMGGPWTYDSPREPGAGMTDEDRTYFDEMLAGTGAALCGRGMYDSAGAWGGRNPFQAPLIVLTHRTADQPDPSAGFLMVDGFDEALAAARRSAGDGAVVIGGGADVIRQALAAGVVDELGLSTAPVILGGGKRLFEGFDRDVDLEIRAVHHSRYAVHVRYAVSRRASDTD</sequence>
<reference evidence="2 3" key="1">
    <citation type="submission" date="2017-10" db="EMBL/GenBank/DDBJ databases">
        <title>Integration of genomic and chemical information greatly accelerates assignment of the full stereostructure of myelolactone, a potent inhibitor of myeloma from a marine-derived Micromonospora.</title>
        <authorList>
            <person name="Kim M.C."/>
            <person name="Machado H."/>
            <person name="Jensen P.R."/>
            <person name="Fenical W."/>
        </authorList>
    </citation>
    <scope>NUCLEOTIDE SEQUENCE [LARGE SCALE GENOMIC DNA]</scope>
    <source>
        <strain evidence="2 3">CNY-010</strain>
    </source>
</reference>
<dbReference type="KEGG" id="mtua:CSH63_08135"/>
<feature type="domain" description="Bacterial bifunctional deaminase-reductase C-terminal" evidence="1">
    <location>
        <begin position="10"/>
        <end position="198"/>
    </location>
</feature>
<evidence type="ECO:0000313" key="2">
    <source>
        <dbReference type="EMBL" id="AYF27397.1"/>
    </source>
</evidence>
<protein>
    <submittedName>
        <fullName evidence="2">Deaminase</fullName>
    </submittedName>
</protein>
<evidence type="ECO:0000259" key="1">
    <source>
        <dbReference type="Pfam" id="PF01872"/>
    </source>
</evidence>
<dbReference type="Proteomes" id="UP000267804">
    <property type="component" value="Chromosome"/>
</dbReference>
<accession>A0A386WGE2</accession>
<dbReference type="InterPro" id="IPR002734">
    <property type="entry name" value="RibDG_C"/>
</dbReference>
<dbReference type="InterPro" id="IPR050765">
    <property type="entry name" value="Riboflavin_Biosynth_HTPR"/>
</dbReference>
<dbReference type="SUPFAM" id="SSF53597">
    <property type="entry name" value="Dihydrofolate reductase-like"/>
    <property type="match status" value="1"/>
</dbReference>
<dbReference type="PANTHER" id="PTHR38011:SF12">
    <property type="entry name" value="BIFUNCTIONAL DEAMINASE-REDUCTASE DOMAIN PROTEIN"/>
    <property type="match status" value="1"/>
</dbReference>
<evidence type="ECO:0000313" key="3">
    <source>
        <dbReference type="Proteomes" id="UP000267804"/>
    </source>
</evidence>
<gene>
    <name evidence="2" type="ORF">CSH63_08135</name>
</gene>
<organism evidence="2 3">
    <name type="scientific">Micromonospora tulbaghiae</name>
    <dbReference type="NCBI Taxonomy" id="479978"/>
    <lineage>
        <taxon>Bacteria</taxon>
        <taxon>Bacillati</taxon>
        <taxon>Actinomycetota</taxon>
        <taxon>Actinomycetes</taxon>
        <taxon>Micromonosporales</taxon>
        <taxon>Micromonosporaceae</taxon>
        <taxon>Micromonospora</taxon>
    </lineage>
</organism>
<dbReference type="Gene3D" id="3.40.430.10">
    <property type="entry name" value="Dihydrofolate Reductase, subunit A"/>
    <property type="match status" value="1"/>
</dbReference>
<dbReference type="GO" id="GO:0008703">
    <property type="term" value="F:5-amino-6-(5-phosphoribosylamino)uracil reductase activity"/>
    <property type="evidence" value="ECO:0007669"/>
    <property type="project" value="InterPro"/>
</dbReference>